<dbReference type="EMBL" id="JARKIE010000082">
    <property type="protein sequence ID" value="KAJ7688008.1"/>
    <property type="molecule type" value="Genomic_DNA"/>
</dbReference>
<evidence type="ECO:0000313" key="2">
    <source>
        <dbReference type="EMBL" id="KAJ7688008.1"/>
    </source>
</evidence>
<organism evidence="2 3">
    <name type="scientific">Mycena rosella</name>
    <name type="common">Pink bonnet</name>
    <name type="synonym">Agaricus rosellus</name>
    <dbReference type="NCBI Taxonomy" id="1033263"/>
    <lineage>
        <taxon>Eukaryota</taxon>
        <taxon>Fungi</taxon>
        <taxon>Dikarya</taxon>
        <taxon>Basidiomycota</taxon>
        <taxon>Agaricomycotina</taxon>
        <taxon>Agaricomycetes</taxon>
        <taxon>Agaricomycetidae</taxon>
        <taxon>Agaricales</taxon>
        <taxon>Marasmiineae</taxon>
        <taxon>Mycenaceae</taxon>
        <taxon>Mycena</taxon>
    </lineage>
</organism>
<proteinExistence type="predicted"/>
<accession>A0AAD7DCF6</accession>
<comment type="caution">
    <text evidence="2">The sequence shown here is derived from an EMBL/GenBank/DDBJ whole genome shotgun (WGS) entry which is preliminary data.</text>
</comment>
<gene>
    <name evidence="2" type="ORF">B0H17DRAFT_1332249</name>
</gene>
<evidence type="ECO:0000313" key="3">
    <source>
        <dbReference type="Proteomes" id="UP001221757"/>
    </source>
</evidence>
<reference evidence="2" key="1">
    <citation type="submission" date="2023-03" db="EMBL/GenBank/DDBJ databases">
        <title>Massive genome expansion in bonnet fungi (Mycena s.s.) driven by repeated elements and novel gene families across ecological guilds.</title>
        <authorList>
            <consortium name="Lawrence Berkeley National Laboratory"/>
            <person name="Harder C.B."/>
            <person name="Miyauchi S."/>
            <person name="Viragh M."/>
            <person name="Kuo A."/>
            <person name="Thoen E."/>
            <person name="Andreopoulos B."/>
            <person name="Lu D."/>
            <person name="Skrede I."/>
            <person name="Drula E."/>
            <person name="Henrissat B."/>
            <person name="Morin E."/>
            <person name="Kohler A."/>
            <person name="Barry K."/>
            <person name="LaButti K."/>
            <person name="Morin E."/>
            <person name="Salamov A."/>
            <person name="Lipzen A."/>
            <person name="Mereny Z."/>
            <person name="Hegedus B."/>
            <person name="Baldrian P."/>
            <person name="Stursova M."/>
            <person name="Weitz H."/>
            <person name="Taylor A."/>
            <person name="Grigoriev I.V."/>
            <person name="Nagy L.G."/>
            <person name="Martin F."/>
            <person name="Kauserud H."/>
        </authorList>
    </citation>
    <scope>NUCLEOTIDE SEQUENCE</scope>
    <source>
        <strain evidence="2">CBHHK067</strain>
    </source>
</reference>
<keyword evidence="3" id="KW-1185">Reference proteome</keyword>
<sequence length="158" mass="17291">MTLYGHLSRRDFAALQTARPPEAAPSRTSPVWRITDAGASQTPHAPRSVPASALPSAIPGSLRTPVPQQVHAYAPRALAVRAHTLEVADAARAPALDAKATCMAPSARGLRPNASCPRTDIKYPPLELQRLWALWARLRHPVAPRVNRRPTRRKKEEI</sequence>
<protein>
    <submittedName>
        <fullName evidence="2">Uncharacterized protein</fullName>
    </submittedName>
</protein>
<name>A0AAD7DCF6_MYCRO</name>
<evidence type="ECO:0000256" key="1">
    <source>
        <dbReference type="SAM" id="MobiDB-lite"/>
    </source>
</evidence>
<feature type="region of interest" description="Disordered" evidence="1">
    <location>
        <begin position="38"/>
        <end position="62"/>
    </location>
</feature>
<dbReference type="AlphaFoldDB" id="A0AAD7DCF6"/>
<dbReference type="Proteomes" id="UP001221757">
    <property type="component" value="Unassembled WGS sequence"/>
</dbReference>